<gene>
    <name evidence="5" type="primary">mptE</name>
    <name evidence="7" type="ORF">D1868_07875</name>
</gene>
<dbReference type="KEGG" id="sazo:D1868_07875"/>
<evidence type="ECO:0000256" key="3">
    <source>
        <dbReference type="ARBA" id="ARBA00022777"/>
    </source>
</evidence>
<dbReference type="AlphaFoldDB" id="A0A650CPX6"/>
<accession>A0A650CPX6</accession>
<feature type="domain" description="6-hydroxymethylpterin diphosphokinase MptE-like" evidence="6">
    <location>
        <begin position="29"/>
        <end position="173"/>
    </location>
</feature>
<name>A0A650CPX6_9CREN</name>
<dbReference type="GO" id="GO:0009229">
    <property type="term" value="P:thiamine diphosphate biosynthetic process"/>
    <property type="evidence" value="ECO:0007669"/>
    <property type="project" value="InterPro"/>
</dbReference>
<evidence type="ECO:0000256" key="2">
    <source>
        <dbReference type="ARBA" id="ARBA00022741"/>
    </source>
</evidence>
<comment type="catalytic activity">
    <reaction evidence="5">
        <text>6-hydroxymethyl-7,8-dihydropterin + ATP = (7,8-dihydropterin-6-yl)methyl diphosphate + AMP + H(+)</text>
        <dbReference type="Rhea" id="RHEA:11412"/>
        <dbReference type="ChEBI" id="CHEBI:15378"/>
        <dbReference type="ChEBI" id="CHEBI:30616"/>
        <dbReference type="ChEBI" id="CHEBI:44841"/>
        <dbReference type="ChEBI" id="CHEBI:72950"/>
        <dbReference type="ChEBI" id="CHEBI:456215"/>
        <dbReference type="EC" id="2.7.6.3"/>
    </reaction>
</comment>
<dbReference type="OrthoDB" id="34207at2157"/>
<dbReference type="SUPFAM" id="SSF63999">
    <property type="entry name" value="Thiamin pyrophosphokinase, catalytic domain"/>
    <property type="match status" value="1"/>
</dbReference>
<comment type="similarity">
    <text evidence="5">Belongs to the archaeal 6-HMPDK family.</text>
</comment>
<dbReference type="PANTHER" id="PTHR39648">
    <property type="entry name" value="6-HYDROXYMETHYL-7,8-DIHYDROPTERIN PYROPHOSPHOKINASE"/>
    <property type="match status" value="1"/>
</dbReference>
<dbReference type="EMBL" id="CP045483">
    <property type="protein sequence ID" value="QGR19904.1"/>
    <property type="molecule type" value="Genomic_DNA"/>
</dbReference>
<evidence type="ECO:0000256" key="4">
    <source>
        <dbReference type="ARBA" id="ARBA00022840"/>
    </source>
</evidence>
<dbReference type="EC" id="2.7.6.3" evidence="5"/>
<keyword evidence="5" id="KW-0460">Magnesium</keyword>
<dbReference type="PANTHER" id="PTHR39648:SF1">
    <property type="entry name" value="6-HYDROXYMETHYL-7,8-DIHYDROPTERIN PYROPHOSPHOKINASE"/>
    <property type="match status" value="1"/>
</dbReference>
<dbReference type="GO" id="GO:0003848">
    <property type="term" value="F:2-amino-4-hydroxy-6-hydroxymethyldihydropteridine diphosphokinase activity"/>
    <property type="evidence" value="ECO:0007669"/>
    <property type="project" value="UniProtKB-UniRule"/>
</dbReference>
<keyword evidence="1 5" id="KW-0808">Transferase</keyword>
<dbReference type="Pfam" id="PF01973">
    <property type="entry name" value="MptE-like"/>
    <property type="match status" value="1"/>
</dbReference>
<dbReference type="Gene3D" id="3.40.50.10240">
    <property type="entry name" value="Thiamin pyrophosphokinase, catalytic domain"/>
    <property type="match status" value="1"/>
</dbReference>
<evidence type="ECO:0000259" key="6">
    <source>
        <dbReference type="Pfam" id="PF01973"/>
    </source>
</evidence>
<dbReference type="Proteomes" id="UP000423396">
    <property type="component" value="Chromosome"/>
</dbReference>
<dbReference type="InterPro" id="IPR036759">
    <property type="entry name" value="TPK_catalytic_sf"/>
</dbReference>
<sequence>MNFYSQIRRQFGFREEEDYYSAVLLDQLLANNYDDYTEELRNLIRGKTVAVVGAGPNLEQVEYLDEDVIISSDGATNYLVSKGIKPDVIVTDLDGITVYPKNSIYVVLAHGNNTEYLISKFPFISDRKLIGTCQVFPFGRLKLFGGFTDGDRAVVLASLFQAKAIRLYGMDFDSGIVGKYSKPYYENNLPASWIKKNKLKIAKHVVEEVFNKTL</sequence>
<evidence type="ECO:0000256" key="5">
    <source>
        <dbReference type="HAMAP-Rule" id="MF_02131"/>
    </source>
</evidence>
<protein>
    <recommendedName>
        <fullName evidence="5">6-hydroxymethyl-7,8-dihydropterin pyrophosphokinase</fullName>
        <shortName evidence="5">HPPK</shortName>
        <ecNumber evidence="5">2.7.6.3</ecNumber>
    </recommendedName>
    <alternativeName>
        <fullName evidence="5">2-amino-4-hydroxy-6-hydroxymethyldihydropteridine pyrophosphokinase</fullName>
    </alternativeName>
    <alternativeName>
        <fullName evidence="5">6-hydroxymethyl-7,8-dihydropterin diphosphokinase</fullName>
        <shortName evidence="5">6-HMPDK</shortName>
    </alternativeName>
    <alternativeName>
        <fullName evidence="5">7,8-dihydro-6-hydroxymethylpterin diphosphokinase</fullName>
    </alternativeName>
    <alternativeName>
        <fullName evidence="5">7,8-dihydro-6-hydroxymethylpterin pyrophosphokinase</fullName>
        <shortName evidence="5">PPPK</shortName>
    </alternativeName>
</protein>
<dbReference type="InterPro" id="IPR002826">
    <property type="entry name" value="MptE-like"/>
</dbReference>
<keyword evidence="4 5" id="KW-0067">ATP-binding</keyword>
<evidence type="ECO:0000313" key="8">
    <source>
        <dbReference type="Proteomes" id="UP000423396"/>
    </source>
</evidence>
<keyword evidence="2 5" id="KW-0547">Nucleotide-binding</keyword>
<dbReference type="GeneID" id="42798980"/>
<comment type="function">
    <text evidence="5">Catalyzes the transfer of diphosphate from ATP to 6-hydroxymethyl-7,8-dihydropterin (6-HMD), leading to 6-hydroxymethyl-7,8-dihydropterin diphosphate (6-HMDP).</text>
</comment>
<keyword evidence="8" id="KW-1185">Reference proteome</keyword>
<dbReference type="GO" id="GO:0004788">
    <property type="term" value="F:thiamine diphosphokinase activity"/>
    <property type="evidence" value="ECO:0007669"/>
    <property type="project" value="InterPro"/>
</dbReference>
<dbReference type="RefSeq" id="WP_156007163.1">
    <property type="nucleotide sequence ID" value="NZ_CP045483.1"/>
</dbReference>
<proteinExistence type="inferred from homology"/>
<dbReference type="GO" id="GO:0016301">
    <property type="term" value="F:kinase activity"/>
    <property type="evidence" value="ECO:0007669"/>
    <property type="project" value="UniProtKB-KW"/>
</dbReference>
<keyword evidence="3 5" id="KW-0418">Kinase</keyword>
<dbReference type="GO" id="GO:0005524">
    <property type="term" value="F:ATP binding"/>
    <property type="evidence" value="ECO:0007669"/>
    <property type="project" value="UniProtKB-UniRule"/>
</dbReference>
<evidence type="ECO:0000313" key="7">
    <source>
        <dbReference type="EMBL" id="QGR19904.1"/>
    </source>
</evidence>
<comment type="cofactor">
    <cofactor evidence="5">
        <name>Mg(2+)</name>
        <dbReference type="ChEBI" id="CHEBI:18420"/>
    </cofactor>
</comment>
<dbReference type="InterPro" id="IPR027510">
    <property type="entry name" value="HMPDK_MptE"/>
</dbReference>
<organism evidence="7 8">
    <name type="scientific">Stygiolobus azoricus</name>
    <dbReference type="NCBI Taxonomy" id="41675"/>
    <lineage>
        <taxon>Archaea</taxon>
        <taxon>Thermoproteota</taxon>
        <taxon>Thermoprotei</taxon>
        <taxon>Sulfolobales</taxon>
        <taxon>Sulfolobaceae</taxon>
        <taxon>Stygiolobus</taxon>
    </lineage>
</organism>
<dbReference type="HAMAP" id="MF_02131">
    <property type="entry name" value="HMPDK_arch"/>
    <property type="match status" value="1"/>
</dbReference>
<dbReference type="GO" id="GO:0000287">
    <property type="term" value="F:magnesium ion binding"/>
    <property type="evidence" value="ECO:0007669"/>
    <property type="project" value="UniProtKB-UniRule"/>
</dbReference>
<reference evidence="7 8" key="1">
    <citation type="submission" date="2019-10" db="EMBL/GenBank/DDBJ databases">
        <title>Genome Sequences from Six Type Strain Members of the Archaeal Family Sulfolobaceae: Acidianus ambivalens, Acidianus infernus, Metallosphaera prunae, Stygiolobus azoricus, Sulfolobus metallicus, and Sulfurisphaera ohwakuensis.</title>
        <authorList>
            <person name="Counts J.A."/>
            <person name="Kelly R.M."/>
        </authorList>
    </citation>
    <scope>NUCLEOTIDE SEQUENCE [LARGE SCALE GENOMIC DNA]</scope>
    <source>
        <strain evidence="7 8">FC6</strain>
    </source>
</reference>
<evidence type="ECO:0000256" key="1">
    <source>
        <dbReference type="ARBA" id="ARBA00022679"/>
    </source>
</evidence>